<reference evidence="2" key="1">
    <citation type="submission" date="2022-11" db="UniProtKB">
        <authorList>
            <consortium name="WormBaseParasite"/>
        </authorList>
    </citation>
    <scope>IDENTIFICATION</scope>
</reference>
<organism evidence="1 2">
    <name type="scientific">Romanomermis culicivorax</name>
    <name type="common">Nematode worm</name>
    <dbReference type="NCBI Taxonomy" id="13658"/>
    <lineage>
        <taxon>Eukaryota</taxon>
        <taxon>Metazoa</taxon>
        <taxon>Ecdysozoa</taxon>
        <taxon>Nematoda</taxon>
        <taxon>Enoplea</taxon>
        <taxon>Dorylaimia</taxon>
        <taxon>Mermithida</taxon>
        <taxon>Mermithoidea</taxon>
        <taxon>Mermithidae</taxon>
        <taxon>Romanomermis</taxon>
    </lineage>
</organism>
<evidence type="ECO:0000313" key="2">
    <source>
        <dbReference type="WBParaSite" id="nRc.2.0.1.t06155-RA"/>
    </source>
</evidence>
<dbReference type="AlphaFoldDB" id="A0A915HWH6"/>
<dbReference type="Proteomes" id="UP000887565">
    <property type="component" value="Unplaced"/>
</dbReference>
<keyword evidence="1" id="KW-1185">Reference proteome</keyword>
<proteinExistence type="predicted"/>
<sequence length="85" mass="9850">MLEILVNRSPEYLVTNSQCQLDHSHGTKLVVRAAYEKMKADNVTKMREKFVYEHELPKDVEDASMTKNFVTEGLLEIAIKRKLNL</sequence>
<name>A0A915HWH6_ROMCU</name>
<dbReference type="WBParaSite" id="nRc.2.0.1.t06155-RA">
    <property type="protein sequence ID" value="nRc.2.0.1.t06155-RA"/>
    <property type="gene ID" value="nRc.2.0.1.g06155"/>
</dbReference>
<accession>A0A915HWH6</accession>
<protein>
    <submittedName>
        <fullName evidence="2">Uncharacterized protein</fullName>
    </submittedName>
</protein>
<evidence type="ECO:0000313" key="1">
    <source>
        <dbReference type="Proteomes" id="UP000887565"/>
    </source>
</evidence>